<evidence type="ECO:0000256" key="16">
    <source>
        <dbReference type="SAM" id="MobiDB-lite"/>
    </source>
</evidence>
<keyword evidence="6 15" id="KW-0698">rRNA processing</keyword>
<dbReference type="PROSITE" id="PS50142">
    <property type="entry name" value="RNASE_3_2"/>
    <property type="match status" value="1"/>
</dbReference>
<keyword evidence="5 15" id="KW-0963">Cytoplasm</keyword>
<dbReference type="FunFam" id="1.10.1520.10:FF:000001">
    <property type="entry name" value="Ribonuclease 3"/>
    <property type="match status" value="1"/>
</dbReference>
<dbReference type="EC" id="3.1.26.3" evidence="15"/>
<dbReference type="Proteomes" id="UP000217838">
    <property type="component" value="Unassembled WGS sequence"/>
</dbReference>
<dbReference type="AlphaFoldDB" id="A0A2A4YKH6"/>
<evidence type="ECO:0000313" key="19">
    <source>
        <dbReference type="EMBL" id="PCI95110.1"/>
    </source>
</evidence>
<dbReference type="HAMAP" id="MF_00104">
    <property type="entry name" value="RNase_III"/>
    <property type="match status" value="1"/>
</dbReference>
<dbReference type="GO" id="GO:0042802">
    <property type="term" value="F:identical protein binding"/>
    <property type="evidence" value="ECO:0007669"/>
    <property type="project" value="UniProtKB-ARBA"/>
</dbReference>
<keyword evidence="14 15" id="KW-0694">RNA-binding</keyword>
<dbReference type="FunFam" id="3.30.160.20:FF:000003">
    <property type="entry name" value="Ribonuclease 3"/>
    <property type="match status" value="1"/>
</dbReference>
<dbReference type="GO" id="GO:0008033">
    <property type="term" value="P:tRNA processing"/>
    <property type="evidence" value="ECO:0007669"/>
    <property type="project" value="UniProtKB-KW"/>
</dbReference>
<dbReference type="GO" id="GO:0010468">
    <property type="term" value="P:regulation of gene expression"/>
    <property type="evidence" value="ECO:0007669"/>
    <property type="project" value="TreeGrafter"/>
</dbReference>
<evidence type="ECO:0000256" key="8">
    <source>
        <dbReference type="ARBA" id="ARBA00022694"/>
    </source>
</evidence>
<feature type="active site" evidence="15">
    <location>
        <position position="54"/>
    </location>
</feature>
<dbReference type="Gene3D" id="1.10.1520.10">
    <property type="entry name" value="Ribonuclease III domain"/>
    <property type="match status" value="1"/>
</dbReference>
<feature type="binding site" evidence="15">
    <location>
        <position position="123"/>
    </location>
    <ligand>
        <name>Mg(2+)</name>
        <dbReference type="ChEBI" id="CHEBI:18420"/>
    </ligand>
</feature>
<keyword evidence="10 15" id="KW-0479">Metal-binding</keyword>
<dbReference type="SUPFAM" id="SSF54768">
    <property type="entry name" value="dsRNA-binding domain-like"/>
    <property type="match status" value="1"/>
</dbReference>
<evidence type="ECO:0000256" key="2">
    <source>
        <dbReference type="ARBA" id="ARBA00004496"/>
    </source>
</evidence>
<dbReference type="GO" id="GO:0019843">
    <property type="term" value="F:rRNA binding"/>
    <property type="evidence" value="ECO:0007669"/>
    <property type="project" value="UniProtKB-KW"/>
</dbReference>
<sequence>MMPDNFDTLEIEKKLGYTFKDKGLLKLAFTHRSFVNENKEISSNHNERLEFLGDAILGLMVSEFLYKTLPESKEGDLSFLRANLVEASSCYQFLQMIEISEFLLMGKGEMMNQGKGRDTILADLFEAVIGAIYIDSGMDMAKEFFFSKFETKLHSLIREPSKNWKALLQDYLQKKYQKQPTYTVIDEEGPDHEKTFHIGVYLDKDVLGKGSGLSKKEAEQNAAEDALKKLSSG</sequence>
<evidence type="ECO:0000256" key="14">
    <source>
        <dbReference type="ARBA" id="ARBA00022884"/>
    </source>
</evidence>
<evidence type="ECO:0000256" key="10">
    <source>
        <dbReference type="ARBA" id="ARBA00022723"/>
    </source>
</evidence>
<dbReference type="PANTHER" id="PTHR11207:SF0">
    <property type="entry name" value="RIBONUCLEASE 3"/>
    <property type="match status" value="1"/>
</dbReference>
<evidence type="ECO:0000313" key="20">
    <source>
        <dbReference type="Proteomes" id="UP000217838"/>
    </source>
</evidence>
<feature type="binding site" evidence="15">
    <location>
        <position position="126"/>
    </location>
    <ligand>
        <name>Mg(2+)</name>
        <dbReference type="ChEBI" id="CHEBI:18420"/>
    </ligand>
</feature>
<name>A0A2A4YKH6_UNCAE</name>
<evidence type="ECO:0000256" key="12">
    <source>
        <dbReference type="ARBA" id="ARBA00022801"/>
    </source>
</evidence>
<feature type="region of interest" description="Disordered" evidence="16">
    <location>
        <begin position="211"/>
        <end position="233"/>
    </location>
</feature>
<dbReference type="CDD" id="cd00593">
    <property type="entry name" value="RIBOc"/>
    <property type="match status" value="1"/>
</dbReference>
<comment type="catalytic activity">
    <reaction evidence="1 15">
        <text>Endonucleolytic cleavage to 5'-phosphomonoester.</text>
        <dbReference type="EC" id="3.1.26.3"/>
    </reaction>
</comment>
<keyword evidence="9 15" id="KW-0540">Nuclease</keyword>
<dbReference type="SMART" id="SM00535">
    <property type="entry name" value="RIBOc"/>
    <property type="match status" value="1"/>
</dbReference>
<evidence type="ECO:0000256" key="3">
    <source>
        <dbReference type="ARBA" id="ARBA00010183"/>
    </source>
</evidence>
<keyword evidence="12 15" id="KW-0378">Hydrolase</keyword>
<feature type="binding site" evidence="15">
    <location>
        <position position="50"/>
    </location>
    <ligand>
        <name>Mg(2+)</name>
        <dbReference type="ChEBI" id="CHEBI:18420"/>
    </ligand>
</feature>
<evidence type="ECO:0000256" key="4">
    <source>
        <dbReference type="ARBA" id="ARBA00011738"/>
    </source>
</evidence>
<comment type="similarity">
    <text evidence="3">Belongs to the ribonuclease III family.</text>
</comment>
<evidence type="ECO:0000259" key="17">
    <source>
        <dbReference type="PROSITE" id="PS50137"/>
    </source>
</evidence>
<dbReference type="InterPro" id="IPR011907">
    <property type="entry name" value="RNase_III"/>
</dbReference>
<keyword evidence="11 15" id="KW-0255">Endonuclease</keyword>
<dbReference type="PANTHER" id="PTHR11207">
    <property type="entry name" value="RIBONUCLEASE III"/>
    <property type="match status" value="1"/>
</dbReference>
<dbReference type="GO" id="GO:0046872">
    <property type="term" value="F:metal ion binding"/>
    <property type="evidence" value="ECO:0007669"/>
    <property type="project" value="UniProtKB-KW"/>
</dbReference>
<dbReference type="GO" id="GO:0003725">
    <property type="term" value="F:double-stranded RNA binding"/>
    <property type="evidence" value="ECO:0007669"/>
    <property type="project" value="TreeGrafter"/>
</dbReference>
<evidence type="ECO:0000256" key="6">
    <source>
        <dbReference type="ARBA" id="ARBA00022552"/>
    </source>
</evidence>
<dbReference type="SUPFAM" id="SSF69065">
    <property type="entry name" value="RNase III domain-like"/>
    <property type="match status" value="1"/>
</dbReference>
<dbReference type="GO" id="GO:0006364">
    <property type="term" value="P:rRNA processing"/>
    <property type="evidence" value="ECO:0007669"/>
    <property type="project" value="UniProtKB-UniRule"/>
</dbReference>
<feature type="active site" evidence="15">
    <location>
        <position position="126"/>
    </location>
</feature>
<reference evidence="20" key="1">
    <citation type="submission" date="2017-08" db="EMBL/GenBank/DDBJ databases">
        <title>A dynamic microbial community with high functional redundancy inhabits the cold, oxic subseafloor aquifer.</title>
        <authorList>
            <person name="Tully B.J."/>
            <person name="Wheat C.G."/>
            <person name="Glazer B.T."/>
            <person name="Huber J.A."/>
        </authorList>
    </citation>
    <scope>NUCLEOTIDE SEQUENCE [LARGE SCALE GENOMIC DNA]</scope>
</reference>
<dbReference type="Gene3D" id="3.30.160.20">
    <property type="match status" value="1"/>
</dbReference>
<dbReference type="SMART" id="SM00358">
    <property type="entry name" value="DSRM"/>
    <property type="match status" value="1"/>
</dbReference>
<dbReference type="GO" id="GO:0004525">
    <property type="term" value="F:ribonuclease III activity"/>
    <property type="evidence" value="ECO:0007669"/>
    <property type="project" value="UniProtKB-UniRule"/>
</dbReference>
<dbReference type="GO" id="GO:0006397">
    <property type="term" value="P:mRNA processing"/>
    <property type="evidence" value="ECO:0007669"/>
    <property type="project" value="UniProtKB-UniRule"/>
</dbReference>
<dbReference type="InterPro" id="IPR000999">
    <property type="entry name" value="RNase_III_dom"/>
</dbReference>
<keyword evidence="8 15" id="KW-0819">tRNA processing</keyword>
<accession>A0A2A4YKH6</accession>
<evidence type="ECO:0000256" key="7">
    <source>
        <dbReference type="ARBA" id="ARBA00022664"/>
    </source>
</evidence>
<evidence type="ECO:0000256" key="9">
    <source>
        <dbReference type="ARBA" id="ARBA00022722"/>
    </source>
</evidence>
<comment type="cofactor">
    <cofactor evidence="15">
        <name>Mg(2+)</name>
        <dbReference type="ChEBI" id="CHEBI:18420"/>
    </cofactor>
</comment>
<protein>
    <recommendedName>
        <fullName evidence="15">Ribonuclease 3</fullName>
        <ecNumber evidence="15">3.1.26.3</ecNumber>
    </recommendedName>
    <alternativeName>
        <fullName evidence="15">Ribonuclease III</fullName>
        <shortName evidence="15">RNase III</shortName>
    </alternativeName>
</protein>
<dbReference type="Pfam" id="PF14622">
    <property type="entry name" value="Ribonucleas_3_3"/>
    <property type="match status" value="1"/>
</dbReference>
<feature type="domain" description="DRBM" evidence="17">
    <location>
        <begin position="163"/>
        <end position="232"/>
    </location>
</feature>
<dbReference type="PROSITE" id="PS00517">
    <property type="entry name" value="RNASE_3_1"/>
    <property type="match status" value="1"/>
</dbReference>
<organism evidence="19 20">
    <name type="scientific">Aerophobetes bacterium</name>
    <dbReference type="NCBI Taxonomy" id="2030807"/>
    <lineage>
        <taxon>Bacteria</taxon>
        <taxon>Candidatus Aerophobota</taxon>
    </lineage>
</organism>
<evidence type="ECO:0000256" key="5">
    <source>
        <dbReference type="ARBA" id="ARBA00022490"/>
    </source>
</evidence>
<dbReference type="InterPro" id="IPR036389">
    <property type="entry name" value="RNase_III_sf"/>
</dbReference>
<dbReference type="NCBIfam" id="TIGR02191">
    <property type="entry name" value="RNaseIII"/>
    <property type="match status" value="1"/>
</dbReference>
<evidence type="ECO:0000256" key="15">
    <source>
        <dbReference type="HAMAP-Rule" id="MF_00104"/>
    </source>
</evidence>
<evidence type="ECO:0000259" key="18">
    <source>
        <dbReference type="PROSITE" id="PS50142"/>
    </source>
</evidence>
<comment type="function">
    <text evidence="15">Digests double-stranded RNA. Involved in the processing of primary rRNA transcript to yield the immediate precursors to the large and small rRNAs (23S and 16S). Processes some mRNAs, and tRNAs when they are encoded in the rRNA operon. Processes pre-crRNA and tracrRNA of type II CRISPR loci if present in the organism.</text>
</comment>
<dbReference type="PROSITE" id="PS50137">
    <property type="entry name" value="DS_RBD"/>
    <property type="match status" value="1"/>
</dbReference>
<dbReference type="InterPro" id="IPR014720">
    <property type="entry name" value="dsRBD_dom"/>
</dbReference>
<dbReference type="Pfam" id="PF00035">
    <property type="entry name" value="dsrm"/>
    <property type="match status" value="1"/>
</dbReference>
<feature type="domain" description="RNase III" evidence="18">
    <location>
        <begin position="8"/>
        <end position="137"/>
    </location>
</feature>
<comment type="caution">
    <text evidence="19">The sequence shown here is derived from an EMBL/GenBank/DDBJ whole genome shotgun (WGS) entry which is preliminary data.</text>
</comment>
<evidence type="ECO:0000256" key="13">
    <source>
        <dbReference type="ARBA" id="ARBA00022842"/>
    </source>
</evidence>
<evidence type="ECO:0000256" key="1">
    <source>
        <dbReference type="ARBA" id="ARBA00000109"/>
    </source>
</evidence>
<dbReference type="GO" id="GO:0005737">
    <property type="term" value="C:cytoplasm"/>
    <property type="evidence" value="ECO:0007669"/>
    <property type="project" value="UniProtKB-SubCell"/>
</dbReference>
<keyword evidence="13 15" id="KW-0460">Magnesium</keyword>
<comment type="subunit">
    <text evidence="4 15">Homodimer.</text>
</comment>
<evidence type="ECO:0000256" key="11">
    <source>
        <dbReference type="ARBA" id="ARBA00022759"/>
    </source>
</evidence>
<proteinExistence type="inferred from homology"/>
<keyword evidence="15" id="KW-0699">rRNA-binding</keyword>
<gene>
    <name evidence="15 19" type="primary">rnc</name>
    <name evidence="19" type="ORF">COB11_03000</name>
</gene>
<comment type="subcellular location">
    <subcellularLocation>
        <location evidence="2 15">Cytoplasm</location>
    </subcellularLocation>
</comment>
<keyword evidence="7 15" id="KW-0507">mRNA processing</keyword>
<dbReference type="CDD" id="cd10845">
    <property type="entry name" value="DSRM_RNAse_III_family"/>
    <property type="match status" value="1"/>
</dbReference>
<dbReference type="EMBL" id="NVUU01000028">
    <property type="protein sequence ID" value="PCI95110.1"/>
    <property type="molecule type" value="Genomic_DNA"/>
</dbReference>